<keyword evidence="3" id="KW-0520">NAD</keyword>
<dbReference type="Pfam" id="PF03721">
    <property type="entry name" value="UDPG_MGDP_dh_N"/>
    <property type="match status" value="1"/>
</dbReference>
<dbReference type="InterPro" id="IPR014026">
    <property type="entry name" value="UDP-Glc/GDP-Man_DH_dimer"/>
</dbReference>
<gene>
    <name evidence="6" type="ORF">U1T56_19285</name>
</gene>
<dbReference type="Proteomes" id="UP001375743">
    <property type="component" value="Unassembled WGS sequence"/>
</dbReference>
<protein>
    <submittedName>
        <fullName evidence="6">Nucleotide sugar dehydrogenase</fullName>
    </submittedName>
</protein>
<dbReference type="InterPro" id="IPR036291">
    <property type="entry name" value="NAD(P)-bd_dom_sf"/>
</dbReference>
<evidence type="ECO:0000256" key="2">
    <source>
        <dbReference type="ARBA" id="ARBA00023002"/>
    </source>
</evidence>
<sequence>MLEKIAVIGLGYVGLPVAVGLARAHGKVTGFDIKPERVEALRRGEDATREFAPKELEGLDLLYTTDPADLAGCTCFIVTVPTPIDHNRQPDLTPLRKACVTIGSVLQKGALVVFESTVYPGVTEEVCGPWLAQASGLVQGVDFALGYSPERINPGDKEHRLETITKIIAASDPQSLGRLEALYGPVIRAGLHKAPSIKVAEAAKVIENTQRDLNIALMNELALICDRLGIRTHDVLEAAATKWNFLRFSPGLVGGHCIGVDPYYLTAKAESLGYHPEVILAGRRINDGMGAFVAQKLVKCLIQADVPVRRARVGILGLTFKENVPDLRNSRVPDIVKELASFGIAAMVHDPLADPHEAEEEYGLELTPLERFRELDALVLAVPHRVYLEQGTDALVALLTRSGILIDVKSALRPEALPESLAYWSL</sequence>
<dbReference type="SUPFAM" id="SSF48179">
    <property type="entry name" value="6-phosphogluconate dehydrogenase C-terminal domain-like"/>
    <property type="match status" value="1"/>
</dbReference>
<dbReference type="SUPFAM" id="SSF51735">
    <property type="entry name" value="NAD(P)-binding Rossmann-fold domains"/>
    <property type="match status" value="1"/>
</dbReference>
<dbReference type="InterPro" id="IPR014027">
    <property type="entry name" value="UDP-Glc/GDP-Man_DH_C"/>
</dbReference>
<dbReference type="Pfam" id="PF00984">
    <property type="entry name" value="UDPG_MGDP_dh"/>
    <property type="match status" value="1"/>
</dbReference>
<dbReference type="EMBL" id="JBBLZC010000024">
    <property type="protein sequence ID" value="MEK0085300.1"/>
    <property type="molecule type" value="Genomic_DNA"/>
</dbReference>
<evidence type="ECO:0000256" key="1">
    <source>
        <dbReference type="ARBA" id="ARBA00006601"/>
    </source>
</evidence>
<dbReference type="PANTHER" id="PTHR43491">
    <property type="entry name" value="UDP-N-ACETYL-D-MANNOSAMINE DEHYDROGENASE"/>
    <property type="match status" value="1"/>
</dbReference>
<keyword evidence="2" id="KW-0560">Oxidoreductase</keyword>
<evidence type="ECO:0000256" key="3">
    <source>
        <dbReference type="ARBA" id="ARBA00023027"/>
    </source>
</evidence>
<feature type="domain" description="UDP-glucose/GDP-mannose dehydrogenase C-terminal" evidence="5">
    <location>
        <begin position="314"/>
        <end position="414"/>
    </location>
</feature>
<keyword evidence="7" id="KW-1185">Reference proteome</keyword>
<dbReference type="Pfam" id="PF03720">
    <property type="entry name" value="UDPG_MGDP_dh_C"/>
    <property type="match status" value="1"/>
</dbReference>
<dbReference type="Gene3D" id="3.40.50.720">
    <property type="entry name" value="NAD(P)-binding Rossmann-like Domain"/>
    <property type="match status" value="2"/>
</dbReference>
<evidence type="ECO:0000313" key="7">
    <source>
        <dbReference type="Proteomes" id="UP001375743"/>
    </source>
</evidence>
<dbReference type="SMART" id="SM00984">
    <property type="entry name" value="UDPG_MGDP_dh_C"/>
    <property type="match status" value="1"/>
</dbReference>
<evidence type="ECO:0000313" key="6">
    <source>
        <dbReference type="EMBL" id="MEK0085300.1"/>
    </source>
</evidence>
<comment type="caution">
    <text evidence="6">The sequence shown here is derived from an EMBL/GenBank/DDBJ whole genome shotgun (WGS) entry which is preliminary data.</text>
</comment>
<dbReference type="InterPro" id="IPR008927">
    <property type="entry name" value="6-PGluconate_DH-like_C_sf"/>
</dbReference>
<dbReference type="InterPro" id="IPR017476">
    <property type="entry name" value="UDP-Glc/GDP-Man"/>
</dbReference>
<comment type="similarity">
    <text evidence="1 4">Belongs to the UDP-glucose/GDP-mannose dehydrogenase family.</text>
</comment>
<organism evidence="6 7">
    <name type="scientific">Benzoatithermus flavus</name>
    <dbReference type="NCBI Taxonomy" id="3108223"/>
    <lineage>
        <taxon>Bacteria</taxon>
        <taxon>Pseudomonadati</taxon>
        <taxon>Pseudomonadota</taxon>
        <taxon>Alphaproteobacteria</taxon>
        <taxon>Geminicoccales</taxon>
        <taxon>Geminicoccaceae</taxon>
        <taxon>Benzoatithermus</taxon>
    </lineage>
</organism>
<name>A0ABU8XVS7_9PROT</name>
<dbReference type="InterPro" id="IPR028359">
    <property type="entry name" value="UDP_ManNAc/GlcNAc_DH"/>
</dbReference>
<proteinExistence type="inferred from homology"/>
<accession>A0ABU8XVS7</accession>
<dbReference type="InterPro" id="IPR036220">
    <property type="entry name" value="UDP-Glc/GDP-Man_DH_C_sf"/>
</dbReference>
<dbReference type="InterPro" id="IPR001732">
    <property type="entry name" value="UDP-Glc/GDP-Man_DH_N"/>
</dbReference>
<dbReference type="RefSeq" id="WP_418161149.1">
    <property type="nucleotide sequence ID" value="NZ_JBBLZC010000024.1"/>
</dbReference>
<dbReference type="SUPFAM" id="SSF52413">
    <property type="entry name" value="UDP-glucose/GDP-mannose dehydrogenase C-terminal domain"/>
    <property type="match status" value="1"/>
</dbReference>
<evidence type="ECO:0000259" key="5">
    <source>
        <dbReference type="SMART" id="SM00984"/>
    </source>
</evidence>
<dbReference type="PIRSF" id="PIRSF000124">
    <property type="entry name" value="UDPglc_GDPman_dh"/>
    <property type="match status" value="1"/>
</dbReference>
<evidence type="ECO:0000256" key="4">
    <source>
        <dbReference type="PIRNR" id="PIRNR000124"/>
    </source>
</evidence>
<reference evidence="6 7" key="1">
    <citation type="submission" date="2024-01" db="EMBL/GenBank/DDBJ databases">
        <title>Multi-omics insights into the function and evolution of sodium benzoate biodegradation pathways in Benzoatithermus flavus gen. nov., sp. nov. from hot spring.</title>
        <authorList>
            <person name="Hu C.-J."/>
            <person name="Li W.-J."/>
        </authorList>
    </citation>
    <scope>NUCLEOTIDE SEQUENCE [LARGE SCALE GENOMIC DNA]</scope>
    <source>
        <strain evidence="6 7">SYSU G07066</strain>
    </source>
</reference>
<dbReference type="PANTHER" id="PTHR43491:SF2">
    <property type="entry name" value="UDP-N-ACETYL-D-MANNOSAMINE DEHYDROGENASE"/>
    <property type="match status" value="1"/>
</dbReference>
<dbReference type="NCBIfam" id="TIGR03026">
    <property type="entry name" value="NDP-sugDHase"/>
    <property type="match status" value="1"/>
</dbReference>
<dbReference type="PIRSF" id="PIRSF500136">
    <property type="entry name" value="UDP_ManNAc_DH"/>
    <property type="match status" value="1"/>
</dbReference>